<feature type="transmembrane region" description="Helical" evidence="8">
    <location>
        <begin position="248"/>
        <end position="270"/>
    </location>
</feature>
<feature type="transmembrane region" description="Helical" evidence="8">
    <location>
        <begin position="178"/>
        <end position="199"/>
    </location>
</feature>
<keyword evidence="3 7" id="KW-0813">Transport</keyword>
<dbReference type="Pfam" id="PF02133">
    <property type="entry name" value="Transp_cyt_pur"/>
    <property type="match status" value="1"/>
</dbReference>
<dbReference type="PANTHER" id="PTHR31806">
    <property type="entry name" value="PURINE-CYTOSINE PERMEASE FCY2-RELATED"/>
    <property type="match status" value="1"/>
</dbReference>
<keyword evidence="6 7" id="KW-0472">Membrane</keyword>
<dbReference type="GO" id="GO:0000329">
    <property type="term" value="C:fungal-type vacuole membrane"/>
    <property type="evidence" value="ECO:0007669"/>
    <property type="project" value="TreeGrafter"/>
</dbReference>
<feature type="transmembrane region" description="Helical" evidence="8">
    <location>
        <begin position="336"/>
        <end position="355"/>
    </location>
</feature>
<feature type="transmembrane region" description="Helical" evidence="8">
    <location>
        <begin position="401"/>
        <end position="421"/>
    </location>
</feature>
<gene>
    <name evidence="9" type="ORF">WICMUC_003254</name>
</gene>
<protein>
    <recommendedName>
        <fullName evidence="11">Vitamin B6 transporter TPN1</fullName>
    </recommendedName>
</protein>
<keyword evidence="10" id="KW-1185">Reference proteome</keyword>
<feature type="transmembrane region" description="Helical" evidence="8">
    <location>
        <begin position="512"/>
        <end position="531"/>
    </location>
</feature>
<dbReference type="InterPro" id="IPR026030">
    <property type="entry name" value="Pur-cyt_permease_Fcy2/21/22"/>
</dbReference>
<evidence type="ECO:0000256" key="4">
    <source>
        <dbReference type="ARBA" id="ARBA00022692"/>
    </source>
</evidence>
<feature type="transmembrane region" description="Helical" evidence="8">
    <location>
        <begin position="65"/>
        <end position="95"/>
    </location>
</feature>
<comment type="similarity">
    <text evidence="2 7">Belongs to the purine-cytosine permease (2.A.39) family.</text>
</comment>
<reference evidence="9" key="1">
    <citation type="journal article" date="2021" name="Open Biol.">
        <title>Shared evolutionary footprints suggest mitochondrial oxidative damage underlies multiple complex I losses in fungi.</title>
        <authorList>
            <person name="Schikora-Tamarit M.A."/>
            <person name="Marcet-Houben M."/>
            <person name="Nosek J."/>
            <person name="Gabaldon T."/>
        </authorList>
    </citation>
    <scope>NUCLEOTIDE SEQUENCE</scope>
    <source>
        <strain evidence="9">CBS6341</strain>
    </source>
</reference>
<dbReference type="Proteomes" id="UP000769528">
    <property type="component" value="Unassembled WGS sequence"/>
</dbReference>
<feature type="transmembrane region" description="Helical" evidence="8">
    <location>
        <begin position="101"/>
        <end position="122"/>
    </location>
</feature>
<dbReference type="InterPro" id="IPR001248">
    <property type="entry name" value="Pur-cyt_permease"/>
</dbReference>
<evidence type="ECO:0000256" key="3">
    <source>
        <dbReference type="ARBA" id="ARBA00022448"/>
    </source>
</evidence>
<reference evidence="9" key="2">
    <citation type="submission" date="2021-01" db="EMBL/GenBank/DDBJ databases">
        <authorList>
            <person name="Schikora-Tamarit M.A."/>
        </authorList>
    </citation>
    <scope>NUCLEOTIDE SEQUENCE</scope>
    <source>
        <strain evidence="9">CBS6341</strain>
    </source>
</reference>
<organism evidence="9 10">
    <name type="scientific">Wickerhamomyces mucosus</name>
    <dbReference type="NCBI Taxonomy" id="1378264"/>
    <lineage>
        <taxon>Eukaryota</taxon>
        <taxon>Fungi</taxon>
        <taxon>Dikarya</taxon>
        <taxon>Ascomycota</taxon>
        <taxon>Saccharomycotina</taxon>
        <taxon>Saccharomycetes</taxon>
        <taxon>Phaffomycetales</taxon>
        <taxon>Wickerhamomycetaceae</taxon>
        <taxon>Wickerhamomyces</taxon>
    </lineage>
</organism>
<feature type="transmembrane region" description="Helical" evidence="8">
    <location>
        <begin position="134"/>
        <end position="158"/>
    </location>
</feature>
<proteinExistence type="inferred from homology"/>
<keyword evidence="4 8" id="KW-0812">Transmembrane</keyword>
<comment type="subcellular location">
    <subcellularLocation>
        <location evidence="1">Membrane</location>
        <topology evidence="1">Multi-pass membrane protein</topology>
    </subcellularLocation>
</comment>
<dbReference type="OrthoDB" id="5428495at2759"/>
<comment type="caution">
    <text evidence="9">The sequence shown here is derived from an EMBL/GenBank/DDBJ whole genome shotgun (WGS) entry which is preliminary data.</text>
</comment>
<name>A0A9P8PLV7_9ASCO</name>
<dbReference type="AlphaFoldDB" id="A0A9P8PLV7"/>
<evidence type="ECO:0000256" key="6">
    <source>
        <dbReference type="ARBA" id="ARBA00023136"/>
    </source>
</evidence>
<dbReference type="EMBL" id="JAEUBF010000853">
    <property type="protein sequence ID" value="KAH3674417.1"/>
    <property type="molecule type" value="Genomic_DNA"/>
</dbReference>
<evidence type="ECO:0000256" key="5">
    <source>
        <dbReference type="ARBA" id="ARBA00022989"/>
    </source>
</evidence>
<evidence type="ECO:0000313" key="10">
    <source>
        <dbReference type="Proteomes" id="UP000769528"/>
    </source>
</evidence>
<dbReference type="GO" id="GO:0005886">
    <property type="term" value="C:plasma membrane"/>
    <property type="evidence" value="ECO:0007669"/>
    <property type="project" value="TreeGrafter"/>
</dbReference>
<feature type="transmembrane region" description="Helical" evidence="8">
    <location>
        <begin position="282"/>
        <end position="304"/>
    </location>
</feature>
<dbReference type="PANTHER" id="PTHR31806:SF17">
    <property type="entry name" value="VITAMIN B6 TRANSPORTER TPN1"/>
    <property type="match status" value="1"/>
</dbReference>
<evidence type="ECO:0008006" key="11">
    <source>
        <dbReference type="Google" id="ProtNLM"/>
    </source>
</evidence>
<evidence type="ECO:0000256" key="8">
    <source>
        <dbReference type="SAM" id="Phobius"/>
    </source>
</evidence>
<evidence type="ECO:0000256" key="2">
    <source>
        <dbReference type="ARBA" id="ARBA00008974"/>
    </source>
</evidence>
<feature type="transmembrane region" description="Helical" evidence="8">
    <location>
        <begin position="476"/>
        <end position="500"/>
    </location>
</feature>
<feature type="transmembrane region" description="Helical" evidence="8">
    <location>
        <begin position="208"/>
        <end position="228"/>
    </location>
</feature>
<sequence>MTSEFKSNHILELTKENIAISDSDPEDIKQFNVFRNISKKLDSFGIEQRGIHRIKPYERSKASRLSLFVSVIGFWVSASGGLSTMSSFVLAANVFNLDFRQSLLCGLLGQILGCFIAAYCSIMGPKSGCRQMVTARYLFGWWFVKFVSMIGCIGVLGWSVVNCVVAGEILSSVSDGKVPLYVGIIIVTVLSFVVSIFGIKQLLRIEKFISIPVITVFILQYISLAPKYSKLNEFTNTDIDPLYIKGSWLSFFSFCYSATGTWGTIAADYYILFPETTPNYQIFGLTFFGIMIPSTFVGIIGLILSNLSMTDSLFETSYNNYGFGGLLDASFKRFGGFGKFCTIVLLLSLIANNIINTYSGAFSIQLIGIGFAKVPRWCWVILISITYLVCALVGRSHFSTILGNFLPMIGYWVSIYFIMLLEENTIFRNYYLNLYSKEFSNDINDVEKDIIPINLRTKRQNYNWDKWNDYKSLTNGYAAFVAFLFGVVGCILGMSQVYYIGVVATKLGDGDIAMWLSIGFTGLIFPPLRYLELKKFGR</sequence>
<evidence type="ECO:0000313" key="9">
    <source>
        <dbReference type="EMBL" id="KAH3674417.1"/>
    </source>
</evidence>
<dbReference type="GO" id="GO:0022857">
    <property type="term" value="F:transmembrane transporter activity"/>
    <property type="evidence" value="ECO:0007669"/>
    <property type="project" value="InterPro"/>
</dbReference>
<accession>A0A9P8PLV7</accession>
<feature type="transmembrane region" description="Helical" evidence="8">
    <location>
        <begin position="376"/>
        <end position="395"/>
    </location>
</feature>
<dbReference type="Gene3D" id="1.10.4160.10">
    <property type="entry name" value="Hydantoin permease"/>
    <property type="match status" value="1"/>
</dbReference>
<evidence type="ECO:0000256" key="7">
    <source>
        <dbReference type="PIRNR" id="PIRNR002744"/>
    </source>
</evidence>
<keyword evidence="5 8" id="KW-1133">Transmembrane helix</keyword>
<dbReference type="PIRSF" id="PIRSF002744">
    <property type="entry name" value="Pur-cyt_permease"/>
    <property type="match status" value="1"/>
</dbReference>
<evidence type="ECO:0000256" key="1">
    <source>
        <dbReference type="ARBA" id="ARBA00004141"/>
    </source>
</evidence>